<evidence type="ECO:0000313" key="1">
    <source>
        <dbReference type="EMBL" id="KAG8367703.1"/>
    </source>
</evidence>
<gene>
    <name evidence="1" type="ORF">BUALT_Bualt16G0100600</name>
</gene>
<accession>A0AAV6WLA3</accession>
<name>A0AAV6WLA3_9LAMI</name>
<sequence length="114" mass="13338">MKVWEDMMMVCFLQQSDRQMGLAFVMRMTMHTTLKIVRIGLNTHYSVQAVSLDFLMLLSRDINFVGYTYKNFEIVNDYQVPGMTELKKKNTKSKRPTIKSLFEHESESSEIASQ</sequence>
<organism evidence="1 2">
    <name type="scientific">Buddleja alternifolia</name>
    <dbReference type="NCBI Taxonomy" id="168488"/>
    <lineage>
        <taxon>Eukaryota</taxon>
        <taxon>Viridiplantae</taxon>
        <taxon>Streptophyta</taxon>
        <taxon>Embryophyta</taxon>
        <taxon>Tracheophyta</taxon>
        <taxon>Spermatophyta</taxon>
        <taxon>Magnoliopsida</taxon>
        <taxon>eudicotyledons</taxon>
        <taxon>Gunneridae</taxon>
        <taxon>Pentapetalae</taxon>
        <taxon>asterids</taxon>
        <taxon>lamiids</taxon>
        <taxon>Lamiales</taxon>
        <taxon>Scrophulariaceae</taxon>
        <taxon>Buddlejeae</taxon>
        <taxon>Buddleja</taxon>
    </lineage>
</organism>
<dbReference type="AlphaFoldDB" id="A0AAV6WLA3"/>
<dbReference type="EMBL" id="WHWC01000016">
    <property type="protein sequence ID" value="KAG8367703.1"/>
    <property type="molecule type" value="Genomic_DNA"/>
</dbReference>
<comment type="caution">
    <text evidence="1">The sequence shown here is derived from an EMBL/GenBank/DDBJ whole genome shotgun (WGS) entry which is preliminary data.</text>
</comment>
<dbReference type="Proteomes" id="UP000826271">
    <property type="component" value="Unassembled WGS sequence"/>
</dbReference>
<reference evidence="1" key="1">
    <citation type="submission" date="2019-10" db="EMBL/GenBank/DDBJ databases">
        <authorList>
            <person name="Zhang R."/>
            <person name="Pan Y."/>
            <person name="Wang J."/>
            <person name="Ma R."/>
            <person name="Yu S."/>
        </authorList>
    </citation>
    <scope>NUCLEOTIDE SEQUENCE</scope>
    <source>
        <strain evidence="1">LA-IB0</strain>
        <tissue evidence="1">Leaf</tissue>
    </source>
</reference>
<proteinExistence type="predicted"/>
<evidence type="ECO:0000313" key="2">
    <source>
        <dbReference type="Proteomes" id="UP000826271"/>
    </source>
</evidence>
<protein>
    <submittedName>
        <fullName evidence="1">Uncharacterized protein</fullName>
    </submittedName>
</protein>
<keyword evidence="2" id="KW-1185">Reference proteome</keyword>